<sequence>MCLPQWIQALAAASVSAVMRVNQQPAVRLKRLTETVGGMDRRRTTTTGWQLTFPFRAILSPAQAANGTRTEGRTSTILMNRSPSYAVVSAGLSTMKNTTTSTTARKIVAKKSASKTTTTTTMITTASRSDEAVMRKPPIGE</sequence>
<proteinExistence type="predicted"/>
<keyword evidence="2" id="KW-1185">Reference proteome</keyword>
<dbReference type="Proteomes" id="UP000078540">
    <property type="component" value="Unassembled WGS sequence"/>
</dbReference>
<organism evidence="1 2">
    <name type="scientific">Atta colombica</name>
    <dbReference type="NCBI Taxonomy" id="520822"/>
    <lineage>
        <taxon>Eukaryota</taxon>
        <taxon>Metazoa</taxon>
        <taxon>Ecdysozoa</taxon>
        <taxon>Arthropoda</taxon>
        <taxon>Hexapoda</taxon>
        <taxon>Insecta</taxon>
        <taxon>Pterygota</taxon>
        <taxon>Neoptera</taxon>
        <taxon>Endopterygota</taxon>
        <taxon>Hymenoptera</taxon>
        <taxon>Apocrita</taxon>
        <taxon>Aculeata</taxon>
        <taxon>Formicoidea</taxon>
        <taxon>Formicidae</taxon>
        <taxon>Myrmicinae</taxon>
        <taxon>Atta</taxon>
    </lineage>
</organism>
<gene>
    <name evidence="1" type="ORF">ALC53_06564</name>
</gene>
<dbReference type="AlphaFoldDB" id="A0A151I3E1"/>
<protein>
    <submittedName>
        <fullName evidence="1">Uncharacterized protein</fullName>
    </submittedName>
</protein>
<dbReference type="EMBL" id="KQ976503">
    <property type="protein sequence ID" value="KYM82969.1"/>
    <property type="molecule type" value="Genomic_DNA"/>
</dbReference>
<name>A0A151I3E1_9HYME</name>
<reference evidence="1 2" key="1">
    <citation type="submission" date="2015-09" db="EMBL/GenBank/DDBJ databases">
        <title>Atta colombica WGS genome.</title>
        <authorList>
            <person name="Nygaard S."/>
            <person name="Hu H."/>
            <person name="Boomsma J."/>
            <person name="Zhang G."/>
        </authorList>
    </citation>
    <scope>NUCLEOTIDE SEQUENCE [LARGE SCALE GENOMIC DNA]</scope>
    <source>
        <strain evidence="1">Treedump-2</strain>
        <tissue evidence="1">Whole body</tissue>
    </source>
</reference>
<evidence type="ECO:0000313" key="2">
    <source>
        <dbReference type="Proteomes" id="UP000078540"/>
    </source>
</evidence>
<accession>A0A151I3E1</accession>
<evidence type="ECO:0000313" key="1">
    <source>
        <dbReference type="EMBL" id="KYM82969.1"/>
    </source>
</evidence>